<protein>
    <recommendedName>
        <fullName evidence="6">MYND-type domain-containing protein</fullName>
    </recommendedName>
</protein>
<dbReference type="Proteomes" id="UP000641853">
    <property type="component" value="Unassembled WGS sequence"/>
</dbReference>
<dbReference type="GO" id="GO:0008270">
    <property type="term" value="F:zinc ion binding"/>
    <property type="evidence" value="ECO:0007669"/>
    <property type="project" value="UniProtKB-KW"/>
</dbReference>
<feature type="region of interest" description="Disordered" evidence="5">
    <location>
        <begin position="47"/>
        <end position="72"/>
    </location>
</feature>
<evidence type="ECO:0000256" key="5">
    <source>
        <dbReference type="SAM" id="MobiDB-lite"/>
    </source>
</evidence>
<proteinExistence type="predicted"/>
<sequence length="1088" mass="124445">MDQASQSLRNDVHGQLESVICLLAFITKRLLDDEGLEALESLKDARDPDTVLSPNADDATVESSVEGDGSRMNDIDDVYEELEDVDCLLDTGTRDEQYRTELQNKVLDRLAETLARFKSSPKARAIDSKHVSSTMMIVYKDENRVEIICSKNEGLDDVDKGFLDEWQKCMQEIARKESASKDDQEAMHNLVFEHQKPRIMEYLKWLRCAFQRKDLPSSSSHNRGRRMEDLVAAQRIARYRTWSDNNGFIFHIPINWPSTPARGSDAVSIGISASEDANDLSNIIESINKLSQADIAEGTRDDALKNLMKDTFEQWKGIRTRSAIKAYLYRNFASETKKRKEAEKALIFLAKVHYSVLTFIRAAELIPTFKSVKCIPFLYARPKANHSPKAHGHHPMEFCEDLGIQVKKAGWSKMFDENAPKLDDLLNEKRQKLHFHAELQTLYYYDHVLSSKEQKRTHPYMGCSRRNCALCYLFLRAHGRFGSRGTHGSILHRWDVPEPISDNNDSYPADSSLQPGLERFIATLKFVLRELLERPCPVGNRELRAQSSKALSSAQFLVEKELMAMERSPRDIQHMLMIPTVMGDRFLITKTPSEPGKVHVVGGGNARHRERVSTMTVGEAEVLEANYTRSKFGLEPLGKEMCAPTRDDDRPGCRQCGRASGLRCSACRIKYCSKACQAKDWNKHVFVCCVKNRPNDVDNLKIIVRRWLCTQAQQDEEGLSKLLLDIYADDHLCNTFGFNYCLTQREISNLICIYNALGRSFQPAFIQSLINVQLLGQFLEDWVVKRGANEDCDYTPWFMRRRSEGFDIPSKGVSYGYQLVARQIVDDLFTLGDGELAILSDAENRILGLYLILFRAFNNLPCPLSAEWIRFGFCFCSNRKQKESLSKAYISLADSGATLTEIAHAWEEKSLLQLMENRGIDVSHIRDWGISMYSPPIAQFGIYRLVTEVTHALSGFYCWCLRPSCELHSKHEHILHKESEGDYGFTGTNAWERWQLLNFYNYVFSRPGFEPRQMQKARHDHDPQALERYLNILVPDFRRRIFNIYLADGMFPRLGTRISFPNGLPECDSSIHSVCLPDGLGVWEMDEG</sequence>
<evidence type="ECO:0000256" key="2">
    <source>
        <dbReference type="ARBA" id="ARBA00022771"/>
    </source>
</evidence>
<evidence type="ECO:0000256" key="3">
    <source>
        <dbReference type="ARBA" id="ARBA00022833"/>
    </source>
</evidence>
<evidence type="ECO:0000313" key="8">
    <source>
        <dbReference type="Proteomes" id="UP000641853"/>
    </source>
</evidence>
<dbReference type="PROSITE" id="PS50865">
    <property type="entry name" value="ZF_MYND_2"/>
    <property type="match status" value="1"/>
</dbReference>
<dbReference type="InterPro" id="IPR027796">
    <property type="entry name" value="OTT_1508_deam-like"/>
</dbReference>
<name>A0A8H6R2V5_9EURO</name>
<accession>A0A8H6R2V5</accession>
<comment type="caution">
    <text evidence="7">The sequence shown here is derived from an EMBL/GenBank/DDBJ whole genome shotgun (WGS) entry which is preliminary data.</text>
</comment>
<dbReference type="EMBL" id="JACBAG010001758">
    <property type="protein sequence ID" value="KAF7182837.1"/>
    <property type="molecule type" value="Genomic_DNA"/>
</dbReference>
<keyword evidence="1" id="KW-0479">Metal-binding</keyword>
<dbReference type="Pfam" id="PF01753">
    <property type="entry name" value="zf-MYND"/>
    <property type="match status" value="1"/>
</dbReference>
<keyword evidence="3" id="KW-0862">Zinc</keyword>
<feature type="domain" description="MYND-type" evidence="6">
    <location>
        <begin position="653"/>
        <end position="688"/>
    </location>
</feature>
<gene>
    <name evidence="7" type="ORF">CNMCM7691_002581</name>
</gene>
<dbReference type="SUPFAM" id="SSF144232">
    <property type="entry name" value="HIT/MYND zinc finger-like"/>
    <property type="match status" value="1"/>
</dbReference>
<dbReference type="AlphaFoldDB" id="A0A8H6R2V5"/>
<organism evidence="7 8">
    <name type="scientific">Aspergillus felis</name>
    <dbReference type="NCBI Taxonomy" id="1287682"/>
    <lineage>
        <taxon>Eukaryota</taxon>
        <taxon>Fungi</taxon>
        <taxon>Dikarya</taxon>
        <taxon>Ascomycota</taxon>
        <taxon>Pezizomycotina</taxon>
        <taxon>Eurotiomycetes</taxon>
        <taxon>Eurotiomycetidae</taxon>
        <taxon>Eurotiales</taxon>
        <taxon>Aspergillaceae</taxon>
        <taxon>Aspergillus</taxon>
        <taxon>Aspergillus subgen. Fumigati</taxon>
    </lineage>
</organism>
<dbReference type="InterPro" id="IPR002893">
    <property type="entry name" value="Znf_MYND"/>
</dbReference>
<dbReference type="Pfam" id="PF14441">
    <property type="entry name" value="OTT_1508_deam"/>
    <property type="match status" value="1"/>
</dbReference>
<evidence type="ECO:0000313" key="7">
    <source>
        <dbReference type="EMBL" id="KAF7182837.1"/>
    </source>
</evidence>
<dbReference type="Gene3D" id="6.10.140.2220">
    <property type="match status" value="1"/>
</dbReference>
<reference evidence="7" key="1">
    <citation type="submission" date="2020-06" db="EMBL/GenBank/DDBJ databases">
        <title>Draft genome sequences of strains closely related to Aspergillus parafelis and Aspergillus hiratsukae.</title>
        <authorList>
            <person name="Dos Santos R.A.C."/>
            <person name="Rivero-Menendez O."/>
            <person name="Steenwyk J.L."/>
            <person name="Mead M.E."/>
            <person name="Goldman G.H."/>
            <person name="Alastruey-Izquierdo A."/>
            <person name="Rokas A."/>
        </authorList>
    </citation>
    <scope>NUCLEOTIDE SEQUENCE</scope>
    <source>
        <strain evidence="7">CNM-CM7691</strain>
    </source>
</reference>
<evidence type="ECO:0000259" key="6">
    <source>
        <dbReference type="PROSITE" id="PS50865"/>
    </source>
</evidence>
<evidence type="ECO:0000256" key="1">
    <source>
        <dbReference type="ARBA" id="ARBA00022723"/>
    </source>
</evidence>
<evidence type="ECO:0000256" key="4">
    <source>
        <dbReference type="PROSITE-ProRule" id="PRU00134"/>
    </source>
</evidence>
<keyword evidence="8" id="KW-1185">Reference proteome</keyword>
<keyword evidence="2 4" id="KW-0863">Zinc-finger</keyword>